<dbReference type="Gene3D" id="1.20.1530.20">
    <property type="match status" value="1"/>
</dbReference>
<evidence type="ECO:0000256" key="1">
    <source>
        <dbReference type="SAM" id="Phobius"/>
    </source>
</evidence>
<feature type="transmembrane region" description="Helical" evidence="1">
    <location>
        <begin position="142"/>
        <end position="165"/>
    </location>
</feature>
<feature type="transmembrane region" description="Helical" evidence="1">
    <location>
        <begin position="12"/>
        <end position="34"/>
    </location>
</feature>
<dbReference type="RefSeq" id="WP_169456650.1">
    <property type="nucleotide sequence ID" value="NZ_CP051774.1"/>
</dbReference>
<name>A0A858RNL2_9BACT</name>
<proteinExistence type="predicted"/>
<dbReference type="InterPro" id="IPR016833">
    <property type="entry name" value="Put_Na-Bile_cotransptr"/>
</dbReference>
<dbReference type="EMBL" id="CP051774">
    <property type="protein sequence ID" value="QJE98191.1"/>
    <property type="molecule type" value="Genomic_DNA"/>
</dbReference>
<feature type="transmembrane region" description="Helical" evidence="1">
    <location>
        <begin position="46"/>
        <end position="65"/>
    </location>
</feature>
<dbReference type="Proteomes" id="UP000501812">
    <property type="component" value="Chromosome"/>
</dbReference>
<feature type="transmembrane region" description="Helical" evidence="1">
    <location>
        <begin position="208"/>
        <end position="226"/>
    </location>
</feature>
<dbReference type="KEGG" id="luo:HHL09_21175"/>
<dbReference type="Pfam" id="PF13593">
    <property type="entry name" value="SBF_like"/>
    <property type="match status" value="1"/>
</dbReference>
<evidence type="ECO:0000313" key="3">
    <source>
        <dbReference type="Proteomes" id="UP000501812"/>
    </source>
</evidence>
<feature type="transmembrane region" description="Helical" evidence="1">
    <location>
        <begin position="238"/>
        <end position="264"/>
    </location>
</feature>
<dbReference type="PIRSF" id="PIRSF026166">
    <property type="entry name" value="UCP026166"/>
    <property type="match status" value="1"/>
</dbReference>
<keyword evidence="1" id="KW-1133">Transmembrane helix</keyword>
<dbReference type="InterPro" id="IPR038770">
    <property type="entry name" value="Na+/solute_symporter_sf"/>
</dbReference>
<keyword evidence="1" id="KW-0472">Membrane</keyword>
<feature type="transmembrane region" description="Helical" evidence="1">
    <location>
        <begin position="115"/>
        <end position="135"/>
    </location>
</feature>
<organism evidence="2 3">
    <name type="scientific">Luteolibacter luteus</name>
    <dbReference type="NCBI Taxonomy" id="2728835"/>
    <lineage>
        <taxon>Bacteria</taxon>
        <taxon>Pseudomonadati</taxon>
        <taxon>Verrucomicrobiota</taxon>
        <taxon>Verrucomicrobiia</taxon>
        <taxon>Verrucomicrobiales</taxon>
        <taxon>Verrucomicrobiaceae</taxon>
        <taxon>Luteolibacter</taxon>
    </lineage>
</organism>
<dbReference type="PANTHER" id="PTHR18640">
    <property type="entry name" value="SOLUTE CARRIER FAMILY 10 MEMBER 7"/>
    <property type="match status" value="1"/>
</dbReference>
<evidence type="ECO:0000313" key="2">
    <source>
        <dbReference type="EMBL" id="QJE98191.1"/>
    </source>
</evidence>
<dbReference type="PANTHER" id="PTHR18640:SF5">
    <property type="entry name" value="SODIUM_BILE ACID COTRANSPORTER 7"/>
    <property type="match status" value="1"/>
</dbReference>
<feature type="transmembrane region" description="Helical" evidence="1">
    <location>
        <begin position="77"/>
        <end position="95"/>
    </location>
</feature>
<feature type="transmembrane region" description="Helical" evidence="1">
    <location>
        <begin position="304"/>
        <end position="325"/>
    </location>
</feature>
<keyword evidence="1" id="KW-0812">Transmembrane</keyword>
<dbReference type="GO" id="GO:0005886">
    <property type="term" value="C:plasma membrane"/>
    <property type="evidence" value="ECO:0007669"/>
    <property type="project" value="TreeGrafter"/>
</dbReference>
<reference evidence="2 3" key="1">
    <citation type="submission" date="2020-04" db="EMBL/GenBank/DDBJ databases">
        <title>Luteolibacter sp. G-1-1-1 isolated from soil.</title>
        <authorList>
            <person name="Dahal R.H."/>
        </authorList>
    </citation>
    <scope>NUCLEOTIDE SEQUENCE [LARGE SCALE GENOMIC DNA]</scope>
    <source>
        <strain evidence="2 3">G-1-1-1</strain>
    </source>
</reference>
<gene>
    <name evidence="2" type="ORF">HHL09_21175</name>
</gene>
<protein>
    <submittedName>
        <fullName evidence="2">Bile acid:sodium symporter</fullName>
    </submittedName>
</protein>
<accession>A0A858RNL2</accession>
<feature type="transmembrane region" description="Helical" evidence="1">
    <location>
        <begin position="177"/>
        <end position="196"/>
    </location>
</feature>
<dbReference type="AlphaFoldDB" id="A0A858RNL2"/>
<sequence length="337" mass="36347">MATSSAITPAAWLRSNGFLLGLVLAVVAAFLFPGPGARGGALQPELVNNGGIALILFLQGLSLAIEKIRSGAANWRLHLVIQAFTFVVFPLVGLLLDWTVPHFWRGQPEAIRQGFLYLCVLPSTISTSVVLTAVARGNTAGALFNAAFSNILGVIVTPLLVHVLMQSTGQHQPFGPLLLKITLLTLLPFGIGMALRPRLKDFVDRNKVWITRISNAVILFIVYSAFCDSVKENIWQKYGAGLTLATTAVVVVLFTGMSLLVGLSCKLLKLDRPDSIAAYFCSVKKTLAMGVPLAMLIFGKNSDISLILLPIMFYHPLQLLVNGLLANRWAREGVGEG</sequence>
<feature type="transmembrane region" description="Helical" evidence="1">
    <location>
        <begin position="276"/>
        <end position="298"/>
    </location>
</feature>
<keyword evidence="3" id="KW-1185">Reference proteome</keyword>